<accession>A0A2U2C9X2</accession>
<feature type="compositionally biased region" description="Low complexity" evidence="5">
    <location>
        <begin position="68"/>
        <end position="82"/>
    </location>
</feature>
<evidence type="ECO:0000256" key="2">
    <source>
        <dbReference type="ARBA" id="ARBA00022692"/>
    </source>
</evidence>
<feature type="compositionally biased region" description="Low complexity" evidence="5">
    <location>
        <begin position="219"/>
        <end position="228"/>
    </location>
</feature>
<keyword evidence="4" id="KW-0472">Membrane</keyword>
<dbReference type="RefSeq" id="WP_109533524.1">
    <property type="nucleotide sequence ID" value="NZ_QEYD01000006.1"/>
</dbReference>
<proteinExistence type="predicted"/>
<dbReference type="InterPro" id="IPR037682">
    <property type="entry name" value="TonB_C"/>
</dbReference>
<keyword evidence="3" id="KW-1133">Transmembrane helix</keyword>
<feature type="compositionally biased region" description="Basic and acidic residues" evidence="5">
    <location>
        <begin position="193"/>
        <end position="218"/>
    </location>
</feature>
<keyword evidence="8" id="KW-1185">Reference proteome</keyword>
<dbReference type="GO" id="GO:0055085">
    <property type="term" value="P:transmembrane transport"/>
    <property type="evidence" value="ECO:0007669"/>
    <property type="project" value="InterPro"/>
</dbReference>
<feature type="region of interest" description="Disordered" evidence="5">
    <location>
        <begin position="64"/>
        <end position="120"/>
    </location>
</feature>
<feature type="compositionally biased region" description="Basic and acidic residues" evidence="5">
    <location>
        <begin position="230"/>
        <end position="239"/>
    </location>
</feature>
<dbReference type="Proteomes" id="UP000244940">
    <property type="component" value="Unassembled WGS sequence"/>
</dbReference>
<feature type="compositionally biased region" description="Low complexity" evidence="5">
    <location>
        <begin position="242"/>
        <end position="267"/>
    </location>
</feature>
<dbReference type="NCBIfam" id="TIGR01352">
    <property type="entry name" value="tonB_Cterm"/>
    <property type="match status" value="1"/>
</dbReference>
<evidence type="ECO:0000313" key="8">
    <source>
        <dbReference type="Proteomes" id="UP000244940"/>
    </source>
</evidence>
<feature type="region of interest" description="Disordered" evidence="5">
    <location>
        <begin position="139"/>
        <end position="267"/>
    </location>
</feature>
<dbReference type="AlphaFoldDB" id="A0A2U2C9X2"/>
<evidence type="ECO:0000313" key="7">
    <source>
        <dbReference type="EMBL" id="PWE28663.1"/>
    </source>
</evidence>
<dbReference type="InterPro" id="IPR006260">
    <property type="entry name" value="TonB/TolA_C"/>
</dbReference>
<evidence type="ECO:0000259" key="6">
    <source>
        <dbReference type="PROSITE" id="PS52015"/>
    </source>
</evidence>
<dbReference type="PROSITE" id="PS52015">
    <property type="entry name" value="TONB_CTD"/>
    <property type="match status" value="1"/>
</dbReference>
<comment type="subcellular location">
    <subcellularLocation>
        <location evidence="1">Membrane</location>
        <topology evidence="1">Single-pass membrane protein</topology>
    </subcellularLocation>
</comment>
<keyword evidence="2" id="KW-0812">Transmembrane</keyword>
<sequence>MPPPTQALSSGLTWRVALLTGAVSVVAHGTVLAALLPADPEIRIEGGAASTPAALGSAFEDFTQGAIPSRPSTAATTEAEPAPDTPRPAPAPASATEAAPRSETRETAPESVAPSGLVAAGAAPNTPLAALDAPRLLTPPLTSAEPVETTPPEIAAPTGFAPAQSVEPDTVTAEARPDIAVREADSSTTRPPQRPDFDALERQREEQREEQQRAEAERAQAAAAAQAAGDSDRNARRGASDGSTGAAAQSAPSPAPQASAAGNATASNYPGQVMRRIQRVRQVRLRARGSAVVAFTIAAHGGLASASLARRSGSAELDQAALDHIRRAAPFPAPPPGAQRSFSFEFVGR</sequence>
<comment type="caution">
    <text evidence="7">The sequence shown here is derived from an EMBL/GenBank/DDBJ whole genome shotgun (WGS) entry which is preliminary data.</text>
</comment>
<evidence type="ECO:0000256" key="4">
    <source>
        <dbReference type="ARBA" id="ARBA00023136"/>
    </source>
</evidence>
<dbReference type="GeneID" id="94365577"/>
<dbReference type="SUPFAM" id="SSF74653">
    <property type="entry name" value="TolA/TonB C-terminal domain"/>
    <property type="match status" value="1"/>
</dbReference>
<dbReference type="GO" id="GO:0016020">
    <property type="term" value="C:membrane"/>
    <property type="evidence" value="ECO:0007669"/>
    <property type="project" value="UniProtKB-SubCell"/>
</dbReference>
<name>A0A2U2C9X2_9RHOB</name>
<evidence type="ECO:0000256" key="1">
    <source>
        <dbReference type="ARBA" id="ARBA00004167"/>
    </source>
</evidence>
<feature type="domain" description="TonB C-terminal" evidence="6">
    <location>
        <begin position="263"/>
        <end position="349"/>
    </location>
</feature>
<protein>
    <recommendedName>
        <fullName evidence="6">TonB C-terminal domain-containing protein</fullName>
    </recommendedName>
</protein>
<reference evidence="7 8" key="1">
    <citation type="submission" date="2018-05" db="EMBL/GenBank/DDBJ databases">
        <title>Pararhodobacter marina sp. nov., isolated from deep-sea water of the Indian Ocean.</title>
        <authorList>
            <person name="Lai Q.Sr."/>
            <person name="Liu X."/>
            <person name="Shao Z."/>
        </authorList>
    </citation>
    <scope>NUCLEOTIDE SEQUENCE [LARGE SCALE GENOMIC DNA]</scope>
    <source>
        <strain evidence="7 8">CIC4N-9</strain>
    </source>
</reference>
<feature type="compositionally biased region" description="Basic and acidic residues" evidence="5">
    <location>
        <begin position="175"/>
        <end position="185"/>
    </location>
</feature>
<dbReference type="Gene3D" id="3.30.1150.10">
    <property type="match status" value="1"/>
</dbReference>
<organism evidence="7 8">
    <name type="scientific">Pararhodobacter marinus</name>
    <dbReference type="NCBI Taxonomy" id="2184063"/>
    <lineage>
        <taxon>Bacteria</taxon>
        <taxon>Pseudomonadati</taxon>
        <taxon>Pseudomonadota</taxon>
        <taxon>Alphaproteobacteria</taxon>
        <taxon>Rhodobacterales</taxon>
        <taxon>Paracoccaceae</taxon>
        <taxon>Pararhodobacter</taxon>
    </lineage>
</organism>
<evidence type="ECO:0000256" key="5">
    <source>
        <dbReference type="SAM" id="MobiDB-lite"/>
    </source>
</evidence>
<dbReference type="OrthoDB" id="7930032at2"/>
<evidence type="ECO:0000256" key="3">
    <source>
        <dbReference type="ARBA" id="ARBA00022989"/>
    </source>
</evidence>
<dbReference type="EMBL" id="QEYD01000006">
    <property type="protein sequence ID" value="PWE28663.1"/>
    <property type="molecule type" value="Genomic_DNA"/>
</dbReference>
<gene>
    <name evidence="7" type="ORF">C4N9_11820</name>
</gene>
<dbReference type="Pfam" id="PF13103">
    <property type="entry name" value="TonB_2"/>
    <property type="match status" value="1"/>
</dbReference>